<dbReference type="GO" id="GO:0005634">
    <property type="term" value="C:nucleus"/>
    <property type="evidence" value="ECO:0007669"/>
    <property type="project" value="UniProtKB-SubCell"/>
</dbReference>
<evidence type="ECO:0000256" key="2">
    <source>
        <dbReference type="PROSITE-ProRule" id="PRU00358"/>
    </source>
</evidence>
<feature type="compositionally biased region" description="Polar residues" evidence="4">
    <location>
        <begin position="624"/>
        <end position="634"/>
    </location>
</feature>
<dbReference type="SMART" id="SM00466">
    <property type="entry name" value="SRA"/>
    <property type="match status" value="1"/>
</dbReference>
<feature type="region of interest" description="Disordered" evidence="4">
    <location>
        <begin position="149"/>
        <end position="191"/>
    </location>
</feature>
<protein>
    <recommendedName>
        <fullName evidence="5">YDG domain-containing protein</fullName>
    </recommendedName>
</protein>
<organism evidence="6 7">
    <name type="scientific">Postia placenta MAD-698-R-SB12</name>
    <dbReference type="NCBI Taxonomy" id="670580"/>
    <lineage>
        <taxon>Eukaryota</taxon>
        <taxon>Fungi</taxon>
        <taxon>Dikarya</taxon>
        <taxon>Basidiomycota</taxon>
        <taxon>Agaricomycotina</taxon>
        <taxon>Agaricomycetes</taxon>
        <taxon>Polyporales</taxon>
        <taxon>Adustoporiaceae</taxon>
        <taxon>Rhodonia</taxon>
    </lineage>
</organism>
<dbReference type="GeneID" id="36328848"/>
<reference evidence="6 7" key="1">
    <citation type="submission" date="2017-04" db="EMBL/GenBank/DDBJ databases">
        <title>Genome Sequence of the Model Brown-Rot Fungus Postia placenta SB12.</title>
        <authorList>
            <consortium name="DOE Joint Genome Institute"/>
            <person name="Gaskell J."/>
            <person name="Kersten P."/>
            <person name="Larrondo L.F."/>
            <person name="Canessa P."/>
            <person name="Martinez D."/>
            <person name="Hibbett D."/>
            <person name="Schmoll M."/>
            <person name="Kubicek C.P."/>
            <person name="Martinez A.T."/>
            <person name="Yadav J."/>
            <person name="Master E."/>
            <person name="Magnuson J.K."/>
            <person name="James T."/>
            <person name="Yaver D."/>
            <person name="Berka R."/>
            <person name="Labutti K."/>
            <person name="Lipzen A."/>
            <person name="Aerts A."/>
            <person name="Barry K."/>
            <person name="Henrissat B."/>
            <person name="Blanchette R."/>
            <person name="Grigoriev I."/>
            <person name="Cullen D."/>
        </authorList>
    </citation>
    <scope>NUCLEOTIDE SEQUENCE [LARGE SCALE GENOMIC DNA]</scope>
    <source>
        <strain evidence="6 7">MAD-698-R-SB12</strain>
    </source>
</reference>
<dbReference type="STRING" id="670580.A0A1X6NG53"/>
<evidence type="ECO:0000259" key="5">
    <source>
        <dbReference type="PROSITE" id="PS51015"/>
    </source>
</evidence>
<dbReference type="RefSeq" id="XP_024344398.1">
    <property type="nucleotide sequence ID" value="XM_024483899.1"/>
</dbReference>
<accession>A0A1X6NG53</accession>
<dbReference type="PANTHER" id="PTHR37543:SF1">
    <property type="entry name" value="CCCH ZINC FINGER DNA BINDING PROTEIN (AFU_ORTHOLOGUE AFUA_5G12760)"/>
    <property type="match status" value="1"/>
</dbReference>
<sequence length="887" mass="96424">MDLLENLPRPIDDAEPGAYATRYTSDDENAYAHVAVHSEHEGLRLIFEWDDSDGWKYHNAAMMPFPSGSCLDVQPALEGSGKHSQHLPTLNHGSAQLENFDEADSDDDYWNAYGSQDDRASFDDGRHTAGKDVDGATEDAYWARYSSVHGTADSTQPSPPPQPKRRLHSVYSPAGDGTHSPRPLPVPTRSYHGLEDALPILPSAIRQPDLHSKWDPASPRALAQRLANVSARPSPWPSRARTPDAVVEPLGSDNASSTVGGSEGSAASASLQGPQGTSAPRADGQQLQQAAFRESELDLSDRGEEGMHEAIVSLQEGIQGIWKLWRASRPGSAGFSEVNDKDIFVEARTVARNNELETRVEELERELSVWKAALKTADEDKKTLSKTVVQLERSIGSLRDDNPLILCLIDGDGNIFSSELLSTGQAGGRQAAMLLTKGLTDHLASTDSLDAALPGRGQLWLTIYCNKSGLVETLTHNNVCTAEQFDAFCAGFNQASPLFSIVDVGNGKEAADAKIKECLRVFTRFPQTSKVFFGGAHDNGYTSTLTYLQNEGLLDKIILLRGYKDLAYEIKGLELPHLDIQGLFMTKRLQTHSSKKNNVPNQAAPPTPQHDTDKTRGKAPTPPSRNSASPVTKSKQVEPDQLRKTGLVHSCIVPSFVILPRVSLNMEFELPEVEEVSDYEEQCSLTRARNKTFLESLNLDAPAFVPKVAKKPRAPRKRKVSALHSPEPQRKSKVARVESSEDGSANTGLRRSGRNQGKKVDYASDNIGHAMPRLASVQAGLREMVTEPRSLNKRMHDPKTFGTIPGVPVGSWWLTREECSADAIHAPWVAGISGGPDGAYSIALSGGYEDDVDLGEAFTYTGAGGRDLKGTKTNPKNVGSRLIVIGS</sequence>
<feature type="region of interest" description="Disordered" evidence="4">
    <location>
        <begin position="592"/>
        <end position="639"/>
    </location>
</feature>
<dbReference type="InterPro" id="IPR003105">
    <property type="entry name" value="SRA_YDG"/>
</dbReference>
<evidence type="ECO:0000256" key="3">
    <source>
        <dbReference type="SAM" id="Coils"/>
    </source>
</evidence>
<feature type="region of interest" description="Disordered" evidence="4">
    <location>
        <begin position="108"/>
        <end position="133"/>
    </location>
</feature>
<keyword evidence="7" id="KW-1185">Reference proteome</keyword>
<dbReference type="PROSITE" id="PS51015">
    <property type="entry name" value="YDG"/>
    <property type="match status" value="1"/>
</dbReference>
<evidence type="ECO:0000256" key="1">
    <source>
        <dbReference type="ARBA" id="ARBA00023242"/>
    </source>
</evidence>
<dbReference type="InterPro" id="IPR015947">
    <property type="entry name" value="PUA-like_sf"/>
</dbReference>
<dbReference type="AlphaFoldDB" id="A0A1X6NG53"/>
<feature type="compositionally biased region" description="Basic and acidic residues" evidence="4">
    <location>
        <begin position="116"/>
        <end position="133"/>
    </location>
</feature>
<dbReference type="InterPro" id="IPR036987">
    <property type="entry name" value="SRA-YDG_sf"/>
</dbReference>
<feature type="region of interest" description="Disordered" evidence="4">
    <location>
        <begin position="225"/>
        <end position="302"/>
    </location>
</feature>
<dbReference type="EMBL" id="KZ110591">
    <property type="protein sequence ID" value="OSX67604.1"/>
    <property type="molecule type" value="Genomic_DNA"/>
</dbReference>
<dbReference type="Pfam" id="PF02182">
    <property type="entry name" value="SAD_SRA"/>
    <property type="match status" value="1"/>
</dbReference>
<gene>
    <name evidence="6" type="ORF">POSPLADRAFT_1129922</name>
</gene>
<dbReference type="PANTHER" id="PTHR37543">
    <property type="entry name" value="CCCH ZINC FINGER DNA BINDING PROTEIN (AFU_ORTHOLOGUE AFUA_5G12760)"/>
    <property type="match status" value="1"/>
</dbReference>
<evidence type="ECO:0000313" key="7">
    <source>
        <dbReference type="Proteomes" id="UP000194127"/>
    </source>
</evidence>
<dbReference type="SUPFAM" id="SSF88697">
    <property type="entry name" value="PUA domain-like"/>
    <property type="match status" value="1"/>
</dbReference>
<feature type="compositionally biased region" description="Basic residues" evidence="4">
    <location>
        <begin position="708"/>
        <end position="721"/>
    </location>
</feature>
<evidence type="ECO:0000256" key="4">
    <source>
        <dbReference type="SAM" id="MobiDB-lite"/>
    </source>
</evidence>
<dbReference type="InterPro" id="IPR057683">
    <property type="entry name" value="DUF7923"/>
</dbReference>
<feature type="compositionally biased region" description="Basic and acidic residues" evidence="4">
    <location>
        <begin position="727"/>
        <end position="739"/>
    </location>
</feature>
<dbReference type="OrthoDB" id="2270193at2759"/>
<evidence type="ECO:0000313" key="6">
    <source>
        <dbReference type="EMBL" id="OSX67604.1"/>
    </source>
</evidence>
<feature type="region of interest" description="Disordered" evidence="4">
    <location>
        <begin position="708"/>
        <end position="767"/>
    </location>
</feature>
<proteinExistence type="predicted"/>
<comment type="subcellular location">
    <subcellularLocation>
        <location evidence="2">Nucleus</location>
    </subcellularLocation>
</comment>
<name>A0A1X6NG53_9APHY</name>
<dbReference type="Proteomes" id="UP000194127">
    <property type="component" value="Unassembled WGS sequence"/>
</dbReference>
<keyword evidence="3" id="KW-0175">Coiled coil</keyword>
<feature type="coiled-coil region" evidence="3">
    <location>
        <begin position="346"/>
        <end position="394"/>
    </location>
</feature>
<dbReference type="Gene3D" id="2.30.280.10">
    <property type="entry name" value="SRA-YDG"/>
    <property type="match status" value="1"/>
</dbReference>
<feature type="domain" description="YDG" evidence="5">
    <location>
        <begin position="802"/>
        <end position="887"/>
    </location>
</feature>
<dbReference type="Pfam" id="PF25540">
    <property type="entry name" value="DUF7923"/>
    <property type="match status" value="1"/>
</dbReference>
<keyword evidence="1 2" id="KW-0539">Nucleus</keyword>
<feature type="compositionally biased region" description="Low complexity" evidence="4">
    <location>
        <begin position="255"/>
        <end position="273"/>
    </location>
</feature>
<feature type="compositionally biased region" description="Basic and acidic residues" evidence="4">
    <location>
        <begin position="293"/>
        <end position="302"/>
    </location>
</feature>